<dbReference type="STRING" id="1189621.A3SI_06294"/>
<keyword evidence="7" id="KW-1185">Reference proteome</keyword>
<organism evidence="6 7">
    <name type="scientific">Nitritalea halalkaliphila LW7</name>
    <dbReference type="NCBI Taxonomy" id="1189621"/>
    <lineage>
        <taxon>Bacteria</taxon>
        <taxon>Pseudomonadati</taxon>
        <taxon>Bacteroidota</taxon>
        <taxon>Cytophagia</taxon>
        <taxon>Cytophagales</taxon>
        <taxon>Cyclobacteriaceae</taxon>
        <taxon>Nitritalea</taxon>
    </lineage>
</organism>
<comment type="function">
    <text evidence="1">Involved in DNA recombination.</text>
</comment>
<comment type="similarity">
    <text evidence="2">Belongs to the RmuC family.</text>
</comment>
<dbReference type="Pfam" id="PF02646">
    <property type="entry name" value="RmuC"/>
    <property type="match status" value="1"/>
</dbReference>
<protein>
    <recommendedName>
        <fullName evidence="8">DNA recombination protein RmuC</fullName>
    </recommendedName>
</protein>
<dbReference type="InterPro" id="IPR003798">
    <property type="entry name" value="DNA_recombination_RmuC"/>
</dbReference>
<gene>
    <name evidence="6" type="ORF">A3SI_06294</name>
</gene>
<dbReference type="Proteomes" id="UP000005551">
    <property type="component" value="Unassembled WGS sequence"/>
</dbReference>
<dbReference type="PATRIC" id="fig|1189621.3.peg.1316"/>
<evidence type="ECO:0000256" key="2">
    <source>
        <dbReference type="ARBA" id="ARBA00009840"/>
    </source>
</evidence>
<evidence type="ECO:0000313" key="7">
    <source>
        <dbReference type="Proteomes" id="UP000005551"/>
    </source>
</evidence>
<evidence type="ECO:0000313" key="6">
    <source>
        <dbReference type="EMBL" id="EIM77551.1"/>
    </source>
</evidence>
<comment type="caution">
    <text evidence="6">The sequence shown here is derived from an EMBL/GenBank/DDBJ whole genome shotgun (WGS) entry which is preliminary data.</text>
</comment>
<evidence type="ECO:0000256" key="4">
    <source>
        <dbReference type="ARBA" id="ARBA00023172"/>
    </source>
</evidence>
<keyword evidence="3 5" id="KW-0175">Coiled coil</keyword>
<evidence type="ECO:0000256" key="5">
    <source>
        <dbReference type="SAM" id="Coils"/>
    </source>
</evidence>
<feature type="coiled-coil region" evidence="5">
    <location>
        <begin position="44"/>
        <end position="71"/>
    </location>
</feature>
<evidence type="ECO:0000256" key="1">
    <source>
        <dbReference type="ARBA" id="ARBA00003416"/>
    </source>
</evidence>
<accession>I5C6U9</accession>
<dbReference type="PANTHER" id="PTHR30563">
    <property type="entry name" value="DNA RECOMBINATION PROTEIN RMUC"/>
    <property type="match status" value="1"/>
</dbReference>
<evidence type="ECO:0008006" key="8">
    <source>
        <dbReference type="Google" id="ProtNLM"/>
    </source>
</evidence>
<proteinExistence type="inferred from homology"/>
<dbReference type="PANTHER" id="PTHR30563:SF0">
    <property type="entry name" value="DNA RECOMBINATION PROTEIN RMUC"/>
    <property type="match status" value="1"/>
</dbReference>
<reference evidence="6 7" key="1">
    <citation type="submission" date="2012-05" db="EMBL/GenBank/DDBJ databases">
        <title>Genome sequence of Nitritalea halalkaliphila LW7.</title>
        <authorList>
            <person name="Jangir P.K."/>
            <person name="Singh A."/>
            <person name="Shivaji S."/>
            <person name="Sharma R."/>
        </authorList>
    </citation>
    <scope>NUCLEOTIDE SEQUENCE [LARGE SCALE GENOMIC DNA]</scope>
    <source>
        <strain evidence="6 7">LW7</strain>
    </source>
</reference>
<keyword evidence="4" id="KW-0233">DNA recombination</keyword>
<dbReference type="AlphaFoldDB" id="I5C6U9"/>
<sequence>MFIQQESHFLQRKKMLSILIFLVLGLQVLLLLVLLRAGLFRDQAAAQERLLQTIRQEQQQERQELQATTQRQFLTFVQAMQQQSREQREALADFGRVFELNVERFNQLQKEKFQELLFRQERLMAQTEKQLERMRETVDEKLQKTLEARLGQSFALVSEQLQAVQKGLGEMQHLATGVGDLKKVLSNVKTRGVLGEYQLQALLEQLLAPDQYALNVAVIPGRNVRVEFAIKMPGVSADRPLYLPIDAKFPQESYERLLQAYEGDDLTRVQQARAVLIRTVKTFAATIEKQYLMPPFTTDFALLFLPTEGLYAELAREPGFIQELQQQYRVVLTGPTTLAAFLNSLQMGFKT</sequence>
<evidence type="ECO:0000256" key="3">
    <source>
        <dbReference type="ARBA" id="ARBA00023054"/>
    </source>
</evidence>
<dbReference type="EMBL" id="AJYA01000014">
    <property type="protein sequence ID" value="EIM77551.1"/>
    <property type="molecule type" value="Genomic_DNA"/>
</dbReference>
<feature type="coiled-coil region" evidence="5">
    <location>
        <begin position="110"/>
        <end position="144"/>
    </location>
</feature>
<dbReference type="GO" id="GO:0006310">
    <property type="term" value="P:DNA recombination"/>
    <property type="evidence" value="ECO:0007669"/>
    <property type="project" value="UniProtKB-KW"/>
</dbReference>
<name>I5C6U9_9BACT</name>